<evidence type="ECO:0000313" key="4">
    <source>
        <dbReference type="Proteomes" id="UP001211907"/>
    </source>
</evidence>
<feature type="compositionally biased region" description="Polar residues" evidence="1">
    <location>
        <begin position="2493"/>
        <end position="2509"/>
    </location>
</feature>
<organism evidence="3 4">
    <name type="scientific">Physocladia obscura</name>
    <dbReference type="NCBI Taxonomy" id="109957"/>
    <lineage>
        <taxon>Eukaryota</taxon>
        <taxon>Fungi</taxon>
        <taxon>Fungi incertae sedis</taxon>
        <taxon>Chytridiomycota</taxon>
        <taxon>Chytridiomycota incertae sedis</taxon>
        <taxon>Chytridiomycetes</taxon>
        <taxon>Chytridiales</taxon>
        <taxon>Chytriomycetaceae</taxon>
        <taxon>Physocladia</taxon>
    </lineage>
</organism>
<dbReference type="CDD" id="cd00030">
    <property type="entry name" value="C2"/>
    <property type="match status" value="1"/>
</dbReference>
<dbReference type="Pfam" id="PF25339">
    <property type="entry name" value="C2_C2CD3_N"/>
    <property type="match status" value="1"/>
</dbReference>
<feature type="compositionally biased region" description="Basic and acidic residues" evidence="1">
    <location>
        <begin position="80"/>
        <end position="89"/>
    </location>
</feature>
<dbReference type="EMBL" id="JADGJH010000028">
    <property type="protein sequence ID" value="KAJ3141489.1"/>
    <property type="molecule type" value="Genomic_DNA"/>
</dbReference>
<dbReference type="GO" id="GO:0005815">
    <property type="term" value="C:microtubule organizing center"/>
    <property type="evidence" value="ECO:0007669"/>
    <property type="project" value="TreeGrafter"/>
</dbReference>
<reference evidence="3" key="1">
    <citation type="submission" date="2020-05" db="EMBL/GenBank/DDBJ databases">
        <title>Phylogenomic resolution of chytrid fungi.</title>
        <authorList>
            <person name="Stajich J.E."/>
            <person name="Amses K."/>
            <person name="Simmons R."/>
            <person name="Seto K."/>
            <person name="Myers J."/>
            <person name="Bonds A."/>
            <person name="Quandt C.A."/>
            <person name="Barry K."/>
            <person name="Liu P."/>
            <person name="Grigoriev I."/>
            <person name="Longcore J.E."/>
            <person name="James T.Y."/>
        </authorList>
    </citation>
    <scope>NUCLEOTIDE SEQUENCE</scope>
    <source>
        <strain evidence="3">JEL0513</strain>
    </source>
</reference>
<name>A0AAD5XHD4_9FUNG</name>
<feature type="compositionally biased region" description="Basic and acidic residues" evidence="1">
    <location>
        <begin position="2323"/>
        <end position="2346"/>
    </location>
</feature>
<feature type="region of interest" description="Disordered" evidence="1">
    <location>
        <begin position="341"/>
        <end position="360"/>
    </location>
</feature>
<accession>A0AAD5XHD4</accession>
<gene>
    <name evidence="3" type="primary">C2CD3</name>
    <name evidence="3" type="ORF">HK100_006028</name>
</gene>
<feature type="region of interest" description="Disordered" evidence="1">
    <location>
        <begin position="2140"/>
        <end position="2159"/>
    </location>
</feature>
<feature type="region of interest" description="Disordered" evidence="1">
    <location>
        <begin position="2687"/>
        <end position="2715"/>
    </location>
</feature>
<protein>
    <submittedName>
        <fullName evidence="3">C2 domain-containing protein 3</fullName>
    </submittedName>
</protein>
<sequence length="2756" mass="305751">MLKKTSTSPTQRQSQAKTQTTQTYRKYGTGTGIKGSTFGTSKTDIPSKNRRLTQKAAAHGNESENSVDDSNNVNCNGNGKVEDRDREENETLPPGVNQQAEVRFELRVSVARMRWLAAVTAVADPMFGGGGGPRVRVRNCNNSINSTSNNFGFGPVCVQLTWWGSQAGPACFWPPCVATRQSVTALNWTDAKTSITSTTTHAFPVRCPKQNLCAYLRDMGPLLLTVSAPNLSSKAAAHVRIPSLASVAADPYAKPLHAWLPIMATVPSSASRIQIGECCFSCVLVPFASSSVTSHAMNNSISHTNQSPELVRDCQPSKELLSSKTVLFDFASNTEIFQHHSDESFSKTDNDKKDDDNASNKFINNELYDAKRLETTLDDFRFVNSSHVSQNSFPDESAIELPQKPPEISIKPNNAFVFSRKNVTTNGENIHESNQTGLFGDPLPQSTFVHNKAKIISQESLESFPINNLQSKDSAFENLYSRAVLLKQQIGAAVEEAYISTRAIAETYQADQPYISQPSSTNFFSNRSNSNIFSKTKNENLYSAGNHKNEINEKNLNYFNNSLHIPSANYSCNKKNDDAAEIAVFEDYDAAAAFDGDNEFNDDDLIIEALNSQFKSFNHGQFLRMKEEKKIKDINDDDTGDVNESSDNGSTDDYIPNSVMNNDSVYHDRTSDSDENDDEYSHNDNDEDDVFVNNILNGHKRKAKFRNEFKEKNHVWVNNKQTNSITKPMISRNSQFFSLDTVTALGRVHSIRIYLNKLEAITAKLAPWLTTFVIDYVMNCQNDDTVGLKGEEFQQIGSKIVSSTLPRLANSTSKASFSQIMTPTTHGSTDCVVLIDKQDIYPVVFDGNMVEAWMQSSFDFNIVATQSPPVTKPSLTSLQAQIRRQNSSILNNSTKSLMPKKTLWEAHGSWKCREILINSDFCWTGRVPLFLTASNCSALTSATQKSLASKHIGDLILTVELIANPQKAVVVKIQEPPKRTSATKPSESSADPLSIASISAIEVTADQQATGTEFSPIRSSRILSLAPQYVFISITTARALAIFPSINSTSITSTGEFRNPSTTLVHLSLRLFNSTATTTPPIPYLPPFDLTTGQMNGPLNFDYSVTIPIAVTAEFLQNNRDTPLVVEVWSVSPSYPTIQRDSSGKIGVTSAAAVATESACFDPMLESGTEMVGEDGKHLLGLIRLPFGYLVSTMANMCLMKNDIAKGEEGVCEVVNEEGVGQISCADKPILLPETEYAIMDPFSGLSKGWVRAFLAVGNWGQIAKLQKGHVDSVKSPVRMPAPDLEEKKSILHQQTDQSRMEKEFSERIETENVSIHQQLSKSMKLGNNKGTVVLFVGIHGVCGLRSLLSETTKSNVDESIPIMDQIGQVETEATDTELLRWIRNGGNARGEIWHHATAQNQEELLLGTFKVPLSRLIERPNGMQGVWIPVFPSRTLDAKLFDGLVGSGDSRTTKEDENRTSRKTDTMFATAAVKLSVYFKNGMEFVEYEDGGINNNNYTGVNWGYRLKVCVEKLILAKNLCDFSASEGKQAGSLVSVRWKYPVSHGSEIMDVWISSESKCVDQSMLKNNVEYCVPFNEIQSVTLEMNAAEISRLRSTDFVIEILEQKVDKSYDIIGTAFVDVWDIVTTIRKSYRRKRNPVESAVVQGNFPVINTGSSDLGGSHITAMISLELYKKKDSVVSDEAMLNSKLPSAYLHSAPPKEFSNQNYISLKITIERAIQLPLIHNMPINSFVFFVWPKESADYIGMNALVTPTITSNSNPSWKFSFVANIPLEFLHDLKFGEFLVKLVVWHDPAASEIRMNTNILPDFESCTQIGTSSVDLSPLFTGYSEVFGWHQILGDNGISVGQILVNIEPNENFALLLTEISKSGSSKYPIILQNESIRDEAKTKLVEQQKFPAEIKSVFMSQSENAENTIANISSPNFLENVSLVLSRPGTPTIPQNATKSSPKFKNESFHVAQNNESASATAFKPTESVSENVHFQTTDMAIENFSKSLQKTVDELNTLQEMIRNRGIKSVQLSSRDSKNPPNQIISSALKDNKFIASSSSEKGSGYDVVSHYFDENSDGNIPDEKRENNITDSKNSKLPEERLRFEDLDFEFESEYGEGSNELKSGEFLNLSDKEEDLNDFLLVIEDDMGERHGQSSKAESRNLSASSSSMLPPVAVADQNNTQSKIYQKHSSVSNCISTAENFARMNNENQSCTRSIWSSRKQHPSSASSLSSLLNHNMRQTEMRTKAATYASLLHESLNAPGDLRRKKTAGSEIIYSDESDDGRSSSNSSDDFNLNAVLSENILFKMPTPHREKLIDLSDLEQRYRLRRGDIVENKSNGEKQKNLRKKMVESKHDDEDDESDDTDYSLIFGPTRPPRVPTDMNKDERRETVEISSFEREQELVSPLKDHTTASNNKYREDLEIQEILEKSRRTRAEALLKKKVHSIVAKSLSAAPQVAAVNEDQVDESHAATAYSIALGEDSEAKKKKDKKKKETSVDHTTEVSASSNTNSGAINVDNSADTGVILVKKRKLQKRNRDDELEVSEANASDEKRTANNVATAVSLLIDKKETQDKKKRKKKKKEGQIQGEAELESKQLKTDAKNKAAIVNAIASNVSVNDVALNSGEKAKKKDKSKQEKIETRSKKIQSSVSQYTETVSNNQLCQPTRKPWNDWSKASFEDEETKAKFLKFMGVGKKKSEKSETGTSGAEIDHRPAEISGSEKSALNQTYLQKMQADLEKQYETARSRQFGGGFTNKIFGKRAGLG</sequence>
<dbReference type="InterPro" id="IPR000008">
    <property type="entry name" value="C2_dom"/>
</dbReference>
<dbReference type="InterPro" id="IPR028124">
    <property type="entry name" value="SMAP_dom"/>
</dbReference>
<feature type="compositionally biased region" description="Basic and acidic residues" evidence="1">
    <location>
        <begin position="2473"/>
        <end position="2492"/>
    </location>
</feature>
<comment type="caution">
    <text evidence="3">The sequence shown here is derived from an EMBL/GenBank/DDBJ whole genome shotgun (WGS) entry which is preliminary data.</text>
</comment>
<feature type="compositionally biased region" description="Polar residues" evidence="1">
    <location>
        <begin position="37"/>
        <end position="46"/>
    </location>
</feature>
<feature type="compositionally biased region" description="Low complexity" evidence="1">
    <location>
        <begin position="68"/>
        <end position="79"/>
    </location>
</feature>
<feature type="domain" description="C2" evidence="2">
    <location>
        <begin position="1690"/>
        <end position="1837"/>
    </location>
</feature>
<dbReference type="PROSITE" id="PS50004">
    <property type="entry name" value="C2"/>
    <property type="match status" value="1"/>
</dbReference>
<dbReference type="GO" id="GO:0060271">
    <property type="term" value="P:cilium assembly"/>
    <property type="evidence" value="ECO:0007669"/>
    <property type="project" value="TreeGrafter"/>
</dbReference>
<dbReference type="Proteomes" id="UP001211907">
    <property type="component" value="Unassembled WGS sequence"/>
</dbReference>
<feature type="region of interest" description="Disordered" evidence="1">
    <location>
        <begin position="2522"/>
        <end position="2590"/>
    </location>
</feature>
<dbReference type="InterPro" id="IPR057537">
    <property type="entry name" value="C2_C2CD3_N"/>
</dbReference>
<feature type="compositionally biased region" description="Basic and acidic residues" evidence="1">
    <location>
        <begin position="2071"/>
        <end position="2086"/>
    </location>
</feature>
<dbReference type="SUPFAM" id="SSF49562">
    <property type="entry name" value="C2 domain (Calcium/lipid-binding domain, CaLB)"/>
    <property type="match status" value="1"/>
</dbReference>
<feature type="compositionally biased region" description="Polar residues" evidence="1">
    <location>
        <begin position="1"/>
        <end position="24"/>
    </location>
</feature>
<feature type="region of interest" description="Disordered" evidence="1">
    <location>
        <begin position="2468"/>
        <end position="2509"/>
    </location>
</feature>
<feature type="compositionally biased region" description="Low complexity" evidence="1">
    <location>
        <begin position="2145"/>
        <end position="2159"/>
    </location>
</feature>
<feature type="region of interest" description="Disordered" evidence="1">
    <location>
        <begin position="634"/>
        <end position="688"/>
    </location>
</feature>
<dbReference type="PANTHER" id="PTHR21254:SF1">
    <property type="entry name" value="C2 DOMAIN-CONTAINING PROTEIN 3"/>
    <property type="match status" value="1"/>
</dbReference>
<dbReference type="InterPro" id="IPR035892">
    <property type="entry name" value="C2_domain_sf"/>
</dbReference>
<evidence type="ECO:0000313" key="3">
    <source>
        <dbReference type="EMBL" id="KAJ3141489.1"/>
    </source>
</evidence>
<dbReference type="Pfam" id="PF15477">
    <property type="entry name" value="SMAP"/>
    <property type="match status" value="1"/>
</dbReference>
<feature type="region of interest" description="Disordered" evidence="1">
    <location>
        <begin position="1"/>
        <end position="96"/>
    </location>
</feature>
<feature type="region of interest" description="Disordered" evidence="1">
    <location>
        <begin position="2323"/>
        <end position="2378"/>
    </location>
</feature>
<feature type="compositionally biased region" description="Basic and acidic residues" evidence="1">
    <location>
        <begin position="341"/>
        <end position="358"/>
    </location>
</feature>
<dbReference type="PANTHER" id="PTHR21254">
    <property type="entry name" value="C2 DOMAIN-CONTAINING PROTEIN 3"/>
    <property type="match status" value="1"/>
</dbReference>
<feature type="compositionally biased region" description="Acidic residues" evidence="1">
    <location>
        <begin position="2347"/>
        <end position="2356"/>
    </location>
</feature>
<feature type="compositionally biased region" description="Basic and acidic residues" evidence="1">
    <location>
        <begin position="2617"/>
        <end position="2634"/>
    </location>
</feature>
<evidence type="ECO:0000256" key="1">
    <source>
        <dbReference type="SAM" id="MobiDB-lite"/>
    </source>
</evidence>
<proteinExistence type="predicted"/>
<feature type="compositionally biased region" description="Polar residues" evidence="1">
    <location>
        <begin position="642"/>
        <end position="651"/>
    </location>
</feature>
<feature type="region of interest" description="Disordered" evidence="1">
    <location>
        <begin position="2064"/>
        <end position="2086"/>
    </location>
</feature>
<feature type="region of interest" description="Disordered" evidence="1">
    <location>
        <begin position="2613"/>
        <end position="2643"/>
    </location>
</feature>
<evidence type="ECO:0000259" key="2">
    <source>
        <dbReference type="PROSITE" id="PS50004"/>
    </source>
</evidence>
<keyword evidence="4" id="KW-1185">Reference proteome</keyword>